<keyword evidence="2" id="KW-1185">Reference proteome</keyword>
<dbReference type="RefSeq" id="WP_111919944.1">
    <property type="nucleotide sequence ID" value="NZ_CP030280.1"/>
</dbReference>
<sequence>MVIHMEEEWRAYLLQRAESSVYQGEYFWHSLSCEEKLCAEAVLGLLEDIRGGEAERAELAWIGFWYLLYRGFQEIYNFFKGASHTSFQRMCALAKTKQREQLSGLGYLCIEFLFAEELEVEIEKNGTYSLLYTCMKNCEELWRSRKGR</sequence>
<accession>A0A2Z4UBL8</accession>
<proteinExistence type="predicted"/>
<dbReference type="OrthoDB" id="2064470at2"/>
<dbReference type="AlphaFoldDB" id="A0A2Z4UBL8"/>
<reference evidence="2" key="1">
    <citation type="submission" date="2018-06" db="EMBL/GenBank/DDBJ databases">
        <title>Description of Blautia argi sp. nov., a new anaerobic isolated from dog feces.</title>
        <authorList>
            <person name="Chang Y.-H."/>
            <person name="Paek J."/>
            <person name="Shin Y."/>
        </authorList>
    </citation>
    <scope>NUCLEOTIDE SEQUENCE [LARGE SCALE GENOMIC DNA]</scope>
    <source>
        <strain evidence="2">KCTC 15426</strain>
    </source>
</reference>
<dbReference type="KEGG" id="blau:DQQ01_10180"/>
<name>A0A2Z4UBL8_9FIRM</name>
<dbReference type="Proteomes" id="UP000250003">
    <property type="component" value="Chromosome"/>
</dbReference>
<organism evidence="1 2">
    <name type="scientific">Blautia argi</name>
    <dbReference type="NCBI Taxonomy" id="1912897"/>
    <lineage>
        <taxon>Bacteria</taxon>
        <taxon>Bacillati</taxon>
        <taxon>Bacillota</taxon>
        <taxon>Clostridia</taxon>
        <taxon>Lachnospirales</taxon>
        <taxon>Lachnospiraceae</taxon>
        <taxon>Blautia</taxon>
    </lineage>
</organism>
<evidence type="ECO:0000313" key="1">
    <source>
        <dbReference type="EMBL" id="AWY98455.1"/>
    </source>
</evidence>
<evidence type="ECO:0000313" key="2">
    <source>
        <dbReference type="Proteomes" id="UP000250003"/>
    </source>
</evidence>
<gene>
    <name evidence="1" type="ORF">DQQ01_10180</name>
</gene>
<protein>
    <submittedName>
        <fullName evidence="1">Uncharacterized protein</fullName>
    </submittedName>
</protein>
<dbReference type="EMBL" id="CP030280">
    <property type="protein sequence ID" value="AWY98455.1"/>
    <property type="molecule type" value="Genomic_DNA"/>
</dbReference>